<sequence>MTVWLITNDLINKVETIVLPPEAEGDADLLMQLGGEGKPVVWNEPMRLVRDKGDSRRKTPKPRTDLTPFLFGVLVLNQKARDALGGFLSRFGQLLEIDVEGETEYYYNVTNVVSCIDPKRSKRRASGAIQDEVFNTSAVPSEPAVFKDPLTVTGRIYVNDGGKALLEQQIKEHGITGMDFARAGL</sequence>
<keyword evidence="2" id="KW-1185">Reference proteome</keyword>
<comment type="caution">
    <text evidence="1">The sequence shown here is derived from an EMBL/GenBank/DDBJ whole genome shotgun (WGS) entry which is preliminary data.</text>
</comment>
<evidence type="ECO:0000313" key="1">
    <source>
        <dbReference type="EMBL" id="GLQ94460.1"/>
    </source>
</evidence>
<reference evidence="2" key="1">
    <citation type="journal article" date="2019" name="Int. J. Syst. Evol. Microbiol.">
        <title>The Global Catalogue of Microorganisms (GCM) 10K type strain sequencing project: providing services to taxonomists for standard genome sequencing and annotation.</title>
        <authorList>
            <consortium name="The Broad Institute Genomics Platform"/>
            <consortium name="The Broad Institute Genome Sequencing Center for Infectious Disease"/>
            <person name="Wu L."/>
            <person name="Ma J."/>
        </authorList>
    </citation>
    <scope>NUCLEOTIDE SEQUENCE [LARGE SCALE GENOMIC DNA]</scope>
    <source>
        <strain evidence="2">NBRC 111980</strain>
    </source>
</reference>
<proteinExistence type="predicted"/>
<accession>A0ABQ5XRT8</accession>
<organism evidence="1 2">
    <name type="scientific">Dyella acidisoli</name>
    <dbReference type="NCBI Taxonomy" id="1867834"/>
    <lineage>
        <taxon>Bacteria</taxon>
        <taxon>Pseudomonadati</taxon>
        <taxon>Pseudomonadota</taxon>
        <taxon>Gammaproteobacteria</taxon>
        <taxon>Lysobacterales</taxon>
        <taxon>Rhodanobacteraceae</taxon>
        <taxon>Dyella</taxon>
    </lineage>
</organism>
<evidence type="ECO:0008006" key="3">
    <source>
        <dbReference type="Google" id="ProtNLM"/>
    </source>
</evidence>
<dbReference type="RefSeq" id="WP_284322157.1">
    <property type="nucleotide sequence ID" value="NZ_BSOB01000046.1"/>
</dbReference>
<dbReference type="EMBL" id="BSOB01000046">
    <property type="protein sequence ID" value="GLQ94460.1"/>
    <property type="molecule type" value="Genomic_DNA"/>
</dbReference>
<gene>
    <name evidence="1" type="ORF">GCM10007901_34120</name>
</gene>
<evidence type="ECO:0000313" key="2">
    <source>
        <dbReference type="Proteomes" id="UP001156670"/>
    </source>
</evidence>
<dbReference type="Proteomes" id="UP001156670">
    <property type="component" value="Unassembled WGS sequence"/>
</dbReference>
<name>A0ABQ5XRT8_9GAMM</name>
<protein>
    <recommendedName>
        <fullName evidence="3">Phage tail protein</fullName>
    </recommendedName>
</protein>